<keyword evidence="1" id="KW-0732">Signal</keyword>
<accession>A0ABD2HYM5</accession>
<proteinExistence type="predicted"/>
<dbReference type="EMBL" id="JBICBT010001355">
    <property type="protein sequence ID" value="KAL3071866.1"/>
    <property type="molecule type" value="Genomic_DNA"/>
</dbReference>
<dbReference type="Proteomes" id="UP001620626">
    <property type="component" value="Unassembled WGS sequence"/>
</dbReference>
<comment type="caution">
    <text evidence="2">The sequence shown here is derived from an EMBL/GenBank/DDBJ whole genome shotgun (WGS) entry which is preliminary data.</text>
</comment>
<organism evidence="2 3">
    <name type="scientific">Heterodera trifolii</name>
    <dbReference type="NCBI Taxonomy" id="157864"/>
    <lineage>
        <taxon>Eukaryota</taxon>
        <taxon>Metazoa</taxon>
        <taxon>Ecdysozoa</taxon>
        <taxon>Nematoda</taxon>
        <taxon>Chromadorea</taxon>
        <taxon>Rhabditida</taxon>
        <taxon>Tylenchina</taxon>
        <taxon>Tylenchomorpha</taxon>
        <taxon>Tylenchoidea</taxon>
        <taxon>Heteroderidae</taxon>
        <taxon>Heteroderinae</taxon>
        <taxon>Heterodera</taxon>
    </lineage>
</organism>
<evidence type="ECO:0000313" key="3">
    <source>
        <dbReference type="Proteomes" id="UP001620626"/>
    </source>
</evidence>
<protein>
    <submittedName>
        <fullName evidence="2">Uncharacterized protein</fullName>
    </submittedName>
</protein>
<evidence type="ECO:0000256" key="1">
    <source>
        <dbReference type="SAM" id="SignalP"/>
    </source>
</evidence>
<keyword evidence="3" id="KW-1185">Reference proteome</keyword>
<gene>
    <name evidence="2" type="ORF">niasHT_031057</name>
</gene>
<feature type="chain" id="PRO_5044858294" evidence="1">
    <location>
        <begin position="30"/>
        <end position="104"/>
    </location>
</feature>
<reference evidence="2 3" key="1">
    <citation type="submission" date="2024-10" db="EMBL/GenBank/DDBJ databases">
        <authorList>
            <person name="Kim D."/>
        </authorList>
    </citation>
    <scope>NUCLEOTIDE SEQUENCE [LARGE SCALE GENOMIC DNA]</scope>
    <source>
        <strain evidence="2">BH-2024</strain>
    </source>
</reference>
<name>A0ABD2HYM5_9BILA</name>
<feature type="signal peptide" evidence="1">
    <location>
        <begin position="1"/>
        <end position="29"/>
    </location>
</feature>
<evidence type="ECO:0000313" key="2">
    <source>
        <dbReference type="EMBL" id="KAL3071866.1"/>
    </source>
</evidence>
<sequence length="104" mass="11580">MALQISTTVFLLFVLATSLLLLMPSGSSAKVMPQLGFANAEQLMNDNSSPMGAGIEGEVMDKVEARLLGALELLQSYKEVPTVPKFTEKRKNKFEFIRFGKRRR</sequence>
<dbReference type="AlphaFoldDB" id="A0ABD2HYM5"/>